<dbReference type="EMBL" id="JACKWY010000007">
    <property type="protein sequence ID" value="MBB6715521.1"/>
    <property type="molecule type" value="Genomic_DNA"/>
</dbReference>
<organism evidence="1 2">
    <name type="scientific">Clostridium gasigenes</name>
    <dbReference type="NCBI Taxonomy" id="94869"/>
    <lineage>
        <taxon>Bacteria</taxon>
        <taxon>Bacillati</taxon>
        <taxon>Bacillota</taxon>
        <taxon>Clostridia</taxon>
        <taxon>Eubacteriales</taxon>
        <taxon>Clostridiaceae</taxon>
        <taxon>Clostridium</taxon>
    </lineage>
</organism>
<proteinExistence type="predicted"/>
<comment type="caution">
    <text evidence="1">The sequence shown here is derived from an EMBL/GenBank/DDBJ whole genome shotgun (WGS) entry which is preliminary data.</text>
</comment>
<protein>
    <submittedName>
        <fullName evidence="1">Uncharacterized protein</fullName>
    </submittedName>
</protein>
<accession>A0A7X0SDA2</accession>
<gene>
    <name evidence="1" type="ORF">H7E68_12470</name>
</gene>
<reference evidence="1 2" key="1">
    <citation type="submission" date="2020-08" db="EMBL/GenBank/DDBJ databases">
        <title>Clostridia isolated from Swiss meat.</title>
        <authorList>
            <person name="Wambui J."/>
            <person name="Stevens M.J.A."/>
            <person name="Stephan R."/>
        </authorList>
    </citation>
    <scope>NUCLEOTIDE SEQUENCE [LARGE SCALE GENOMIC DNA]</scope>
    <source>
        <strain evidence="1 2">CM001</strain>
    </source>
</reference>
<name>A0A7X0SDA2_9CLOT</name>
<dbReference type="AlphaFoldDB" id="A0A7X0SDA2"/>
<sequence length="60" mass="7165">MNRFNGVATKYLSDYLAWFRWLEYFKTDKDIIKVRNLLVHAHTAHTMSITSEFPLRTIGF</sequence>
<evidence type="ECO:0000313" key="1">
    <source>
        <dbReference type="EMBL" id="MBB6715521.1"/>
    </source>
</evidence>
<dbReference type="Proteomes" id="UP000585258">
    <property type="component" value="Unassembled WGS sequence"/>
</dbReference>
<evidence type="ECO:0000313" key="2">
    <source>
        <dbReference type="Proteomes" id="UP000585258"/>
    </source>
</evidence>